<evidence type="ECO:0000256" key="1">
    <source>
        <dbReference type="SAM" id="Phobius"/>
    </source>
</evidence>
<keyword evidence="1" id="KW-0812">Transmembrane</keyword>
<feature type="transmembrane region" description="Helical" evidence="1">
    <location>
        <begin position="12"/>
        <end position="32"/>
    </location>
</feature>
<accession>A0A6J2THP8</accession>
<evidence type="ECO:0000313" key="2">
    <source>
        <dbReference type="Proteomes" id="UP000504634"/>
    </source>
</evidence>
<keyword evidence="2" id="KW-1185">Reference proteome</keyword>
<proteinExistence type="predicted"/>
<sequence>MHKSQKGSQCWTLLLLSSLIMMVLLGLSYWWFVPHQQTFWSVLGSSSENTDGPKFYFPPRLVPKELKLRREQPFIYQILH</sequence>
<dbReference type="GeneID" id="115624092"/>
<dbReference type="OrthoDB" id="7836386at2759"/>
<evidence type="ECO:0000313" key="3">
    <source>
        <dbReference type="RefSeq" id="XP_030374542.1"/>
    </source>
</evidence>
<reference evidence="3" key="1">
    <citation type="submission" date="2025-08" db="UniProtKB">
        <authorList>
            <consortium name="RefSeq"/>
        </authorList>
    </citation>
    <scope>IDENTIFICATION</scope>
    <source>
        <strain evidence="3">11010-0011.00</strain>
        <tissue evidence="3">Whole body</tissue>
    </source>
</reference>
<keyword evidence="1" id="KW-1133">Transmembrane helix</keyword>
<organism evidence="2 3">
    <name type="scientific">Drosophila lebanonensis</name>
    <name type="common">Fruit fly</name>
    <name type="synonym">Scaptodrosophila lebanonensis</name>
    <dbReference type="NCBI Taxonomy" id="7225"/>
    <lineage>
        <taxon>Eukaryota</taxon>
        <taxon>Metazoa</taxon>
        <taxon>Ecdysozoa</taxon>
        <taxon>Arthropoda</taxon>
        <taxon>Hexapoda</taxon>
        <taxon>Insecta</taxon>
        <taxon>Pterygota</taxon>
        <taxon>Neoptera</taxon>
        <taxon>Endopterygota</taxon>
        <taxon>Diptera</taxon>
        <taxon>Brachycera</taxon>
        <taxon>Muscomorpha</taxon>
        <taxon>Ephydroidea</taxon>
        <taxon>Drosophilidae</taxon>
        <taxon>Scaptodrosophila</taxon>
    </lineage>
</organism>
<protein>
    <submittedName>
        <fullName evidence="3">Uncharacterized protein LOC115624092</fullName>
    </submittedName>
</protein>
<gene>
    <name evidence="3" type="primary">LOC115624092</name>
</gene>
<keyword evidence="1" id="KW-0472">Membrane</keyword>
<dbReference type="Proteomes" id="UP000504634">
    <property type="component" value="Unplaced"/>
</dbReference>
<name>A0A6J2THP8_DROLE</name>
<dbReference type="RefSeq" id="XP_030374542.1">
    <property type="nucleotide sequence ID" value="XM_030518682.1"/>
</dbReference>
<dbReference type="AlphaFoldDB" id="A0A6J2THP8"/>